<protein>
    <submittedName>
        <fullName evidence="2">Uncharacterized protein</fullName>
    </submittedName>
</protein>
<reference evidence="2" key="1">
    <citation type="submission" date="2018-04" db="EMBL/GenBank/DDBJ databases">
        <title>WGS assembly of Panicum hallii.</title>
        <authorList>
            <person name="Lovell J."/>
            <person name="Jenkins J."/>
            <person name="Lowry D."/>
            <person name="Mamidi S."/>
            <person name="Sreedasyam A."/>
            <person name="Weng X."/>
            <person name="Barry K."/>
            <person name="Bonette J."/>
            <person name="Campitelli B."/>
            <person name="Daum C."/>
            <person name="Gordon S."/>
            <person name="Gould B."/>
            <person name="Lipzen A."/>
            <person name="Macqueen A."/>
            <person name="Palacio-Mejia J."/>
            <person name="Plott C."/>
            <person name="Shakirov E."/>
            <person name="Shu S."/>
            <person name="Yoshinaga Y."/>
            <person name="Zane M."/>
            <person name="Rokhsar D."/>
            <person name="Grimwood J."/>
            <person name="Schmutz J."/>
            <person name="Juenger T."/>
        </authorList>
    </citation>
    <scope>NUCLEOTIDE SEQUENCE [LARGE SCALE GENOMIC DNA]</scope>
    <source>
        <strain evidence="2">FIL2</strain>
    </source>
</reference>
<sequence>MEVREYVGSTNNNYLLFLYLPTFPRSPSLLVSSAIQAPIARPPASFSLPAAASPACLPGAPQSTAVPPARRRGRASATAHPLRCGLADTQHSSSRGAPPSASCSTAGATANRLATASSNSLSRRHSSWLWE</sequence>
<accession>A0A2T8IMC0</accession>
<feature type="region of interest" description="Disordered" evidence="1">
    <location>
        <begin position="59"/>
        <end position="109"/>
    </location>
</feature>
<proteinExistence type="predicted"/>
<dbReference type="EMBL" id="CM008050">
    <property type="protein sequence ID" value="PVH38824.1"/>
    <property type="molecule type" value="Genomic_DNA"/>
</dbReference>
<dbReference type="Gramene" id="PVH38824">
    <property type="protein sequence ID" value="PVH38824"/>
    <property type="gene ID" value="PAHAL_5G364500"/>
</dbReference>
<organism evidence="2">
    <name type="scientific">Panicum hallii</name>
    <dbReference type="NCBI Taxonomy" id="206008"/>
    <lineage>
        <taxon>Eukaryota</taxon>
        <taxon>Viridiplantae</taxon>
        <taxon>Streptophyta</taxon>
        <taxon>Embryophyta</taxon>
        <taxon>Tracheophyta</taxon>
        <taxon>Spermatophyta</taxon>
        <taxon>Magnoliopsida</taxon>
        <taxon>Liliopsida</taxon>
        <taxon>Poales</taxon>
        <taxon>Poaceae</taxon>
        <taxon>PACMAD clade</taxon>
        <taxon>Panicoideae</taxon>
        <taxon>Panicodae</taxon>
        <taxon>Paniceae</taxon>
        <taxon>Panicinae</taxon>
        <taxon>Panicum</taxon>
        <taxon>Panicum sect. Panicum</taxon>
    </lineage>
</organism>
<evidence type="ECO:0000256" key="1">
    <source>
        <dbReference type="SAM" id="MobiDB-lite"/>
    </source>
</evidence>
<name>A0A2T8IMC0_9POAL</name>
<feature type="compositionally biased region" description="Polar residues" evidence="1">
    <location>
        <begin position="89"/>
        <end position="109"/>
    </location>
</feature>
<evidence type="ECO:0000313" key="2">
    <source>
        <dbReference type="EMBL" id="PVH38824.1"/>
    </source>
</evidence>
<dbReference type="Proteomes" id="UP000243499">
    <property type="component" value="Chromosome 5"/>
</dbReference>
<gene>
    <name evidence="2" type="ORF">PAHAL_5G364500</name>
</gene>
<dbReference type="AlphaFoldDB" id="A0A2T8IMC0"/>